<dbReference type="PANTHER" id="PTHR45931">
    <property type="entry name" value="SI:CH211-59O9.10"/>
    <property type="match status" value="1"/>
</dbReference>
<keyword evidence="3" id="KW-0862">Zinc</keyword>
<feature type="region of interest" description="Disordered" evidence="5">
    <location>
        <begin position="1"/>
        <end position="57"/>
    </location>
</feature>
<proteinExistence type="predicted"/>
<organism evidence="7 8">
    <name type="scientific">Rubroshorea leprosula</name>
    <dbReference type="NCBI Taxonomy" id="152421"/>
    <lineage>
        <taxon>Eukaryota</taxon>
        <taxon>Viridiplantae</taxon>
        <taxon>Streptophyta</taxon>
        <taxon>Embryophyta</taxon>
        <taxon>Tracheophyta</taxon>
        <taxon>Spermatophyta</taxon>
        <taxon>Magnoliopsida</taxon>
        <taxon>eudicotyledons</taxon>
        <taxon>Gunneridae</taxon>
        <taxon>Pentapetalae</taxon>
        <taxon>rosids</taxon>
        <taxon>malvids</taxon>
        <taxon>Malvales</taxon>
        <taxon>Dipterocarpaceae</taxon>
        <taxon>Rubroshorea</taxon>
    </lineage>
</organism>
<evidence type="ECO:0000256" key="2">
    <source>
        <dbReference type="ARBA" id="ARBA00022771"/>
    </source>
</evidence>
<name>A0AAV5KPH9_9ROSI</name>
<evidence type="ECO:0000313" key="7">
    <source>
        <dbReference type="EMBL" id="GKV26446.1"/>
    </source>
</evidence>
<keyword evidence="2 4" id="KW-0863">Zinc-finger</keyword>
<evidence type="ECO:0000256" key="3">
    <source>
        <dbReference type="ARBA" id="ARBA00022833"/>
    </source>
</evidence>
<dbReference type="AlphaFoldDB" id="A0AAV5KPH9"/>
<gene>
    <name evidence="7" type="ORF">SLEP1_g35742</name>
</gene>
<dbReference type="PANTHER" id="PTHR45931:SF3">
    <property type="entry name" value="RING ZINC FINGER-CONTAINING PROTEIN"/>
    <property type="match status" value="1"/>
</dbReference>
<dbReference type="InterPro" id="IPR051834">
    <property type="entry name" value="RING_finger_E3_ligase"/>
</dbReference>
<dbReference type="SMART" id="SM00184">
    <property type="entry name" value="RING"/>
    <property type="match status" value="1"/>
</dbReference>
<sequence length="282" mass="31873">MTSASELFSTRRSRFGRPDPDPAFAYSANRNFHQNNNRRHHNHHINHHNGHDLDGCDPLRRSPRVRLISPRASSHSEWVLGRLEQGGNQFVPSSSRENGDAVSSTTSRPANERLPGAVLLARARLLERLRGVSVNRHGGRASGNSQRHYIFGDDFRLVDAGDWGTEISTGSSARGSPSAESTYQTERLQFLQEKNQKPPGLSQEALDSLQLEIFSSRERMMSRESSVFVSCNDSWDCSICLESFIEGDKLTRLPCRHRFHSACLDPWVRTCGDCPYCRRRIL</sequence>
<evidence type="ECO:0000313" key="8">
    <source>
        <dbReference type="Proteomes" id="UP001054252"/>
    </source>
</evidence>
<feature type="compositionally biased region" description="Polar residues" evidence="5">
    <location>
        <begin position="1"/>
        <end position="10"/>
    </location>
</feature>
<dbReference type="PROSITE" id="PS50089">
    <property type="entry name" value="ZF_RING_2"/>
    <property type="match status" value="1"/>
</dbReference>
<evidence type="ECO:0000256" key="5">
    <source>
        <dbReference type="SAM" id="MobiDB-lite"/>
    </source>
</evidence>
<dbReference type="GO" id="GO:0008270">
    <property type="term" value="F:zinc ion binding"/>
    <property type="evidence" value="ECO:0007669"/>
    <property type="project" value="UniProtKB-KW"/>
</dbReference>
<dbReference type="Pfam" id="PF13639">
    <property type="entry name" value="zf-RING_2"/>
    <property type="match status" value="1"/>
</dbReference>
<reference evidence="7 8" key="1">
    <citation type="journal article" date="2021" name="Commun. Biol.">
        <title>The genome of Shorea leprosula (Dipterocarpaceae) highlights the ecological relevance of drought in aseasonal tropical rainforests.</title>
        <authorList>
            <person name="Ng K.K.S."/>
            <person name="Kobayashi M.J."/>
            <person name="Fawcett J.A."/>
            <person name="Hatakeyama M."/>
            <person name="Paape T."/>
            <person name="Ng C.H."/>
            <person name="Ang C.C."/>
            <person name="Tnah L.H."/>
            <person name="Lee C.T."/>
            <person name="Nishiyama T."/>
            <person name="Sese J."/>
            <person name="O'Brien M.J."/>
            <person name="Copetti D."/>
            <person name="Mohd Noor M.I."/>
            <person name="Ong R.C."/>
            <person name="Putra M."/>
            <person name="Sireger I.Z."/>
            <person name="Indrioko S."/>
            <person name="Kosugi Y."/>
            <person name="Izuno A."/>
            <person name="Isagi Y."/>
            <person name="Lee S.L."/>
            <person name="Shimizu K.K."/>
        </authorList>
    </citation>
    <scope>NUCLEOTIDE SEQUENCE [LARGE SCALE GENOMIC DNA]</scope>
    <source>
        <strain evidence="7">214</strain>
    </source>
</reference>
<comment type="caution">
    <text evidence="7">The sequence shown here is derived from an EMBL/GenBank/DDBJ whole genome shotgun (WGS) entry which is preliminary data.</text>
</comment>
<feature type="region of interest" description="Disordered" evidence="5">
    <location>
        <begin position="87"/>
        <end position="115"/>
    </location>
</feature>
<dbReference type="GO" id="GO:0061630">
    <property type="term" value="F:ubiquitin protein ligase activity"/>
    <property type="evidence" value="ECO:0007669"/>
    <property type="project" value="TreeGrafter"/>
</dbReference>
<evidence type="ECO:0000256" key="4">
    <source>
        <dbReference type="PROSITE-ProRule" id="PRU00175"/>
    </source>
</evidence>
<dbReference type="EMBL" id="BPVZ01000072">
    <property type="protein sequence ID" value="GKV26446.1"/>
    <property type="molecule type" value="Genomic_DNA"/>
</dbReference>
<evidence type="ECO:0000256" key="1">
    <source>
        <dbReference type="ARBA" id="ARBA00022723"/>
    </source>
</evidence>
<accession>A0AAV5KPH9</accession>
<protein>
    <recommendedName>
        <fullName evidence="6">RING-type domain-containing protein</fullName>
    </recommendedName>
</protein>
<dbReference type="SUPFAM" id="SSF57850">
    <property type="entry name" value="RING/U-box"/>
    <property type="match status" value="1"/>
</dbReference>
<dbReference type="Gene3D" id="3.30.40.10">
    <property type="entry name" value="Zinc/RING finger domain, C3HC4 (zinc finger)"/>
    <property type="match status" value="1"/>
</dbReference>
<feature type="compositionally biased region" description="Polar residues" evidence="5">
    <location>
        <begin position="87"/>
        <end position="109"/>
    </location>
</feature>
<keyword evidence="8" id="KW-1185">Reference proteome</keyword>
<dbReference type="GO" id="GO:0006511">
    <property type="term" value="P:ubiquitin-dependent protein catabolic process"/>
    <property type="evidence" value="ECO:0007669"/>
    <property type="project" value="TreeGrafter"/>
</dbReference>
<evidence type="ECO:0000259" key="6">
    <source>
        <dbReference type="PROSITE" id="PS50089"/>
    </source>
</evidence>
<feature type="compositionally biased region" description="Basic residues" evidence="5">
    <location>
        <begin position="36"/>
        <end position="48"/>
    </location>
</feature>
<keyword evidence="1" id="KW-0479">Metal-binding</keyword>
<dbReference type="InterPro" id="IPR001841">
    <property type="entry name" value="Znf_RING"/>
</dbReference>
<dbReference type="GO" id="GO:0005634">
    <property type="term" value="C:nucleus"/>
    <property type="evidence" value="ECO:0007669"/>
    <property type="project" value="TreeGrafter"/>
</dbReference>
<feature type="domain" description="RING-type" evidence="6">
    <location>
        <begin position="237"/>
        <end position="278"/>
    </location>
</feature>
<dbReference type="Proteomes" id="UP001054252">
    <property type="component" value="Unassembled WGS sequence"/>
</dbReference>
<dbReference type="InterPro" id="IPR013083">
    <property type="entry name" value="Znf_RING/FYVE/PHD"/>
</dbReference>